<reference evidence="4" key="1">
    <citation type="journal article" date="2019" name="Int. J. Syst. Evol. Microbiol.">
        <title>The Global Catalogue of Microorganisms (GCM) 10K type strain sequencing project: providing services to taxonomists for standard genome sequencing and annotation.</title>
        <authorList>
            <consortium name="The Broad Institute Genomics Platform"/>
            <consortium name="The Broad Institute Genome Sequencing Center for Infectious Disease"/>
            <person name="Wu L."/>
            <person name="Ma J."/>
        </authorList>
    </citation>
    <scope>NUCLEOTIDE SEQUENCE [LARGE SCALE GENOMIC DNA]</scope>
    <source>
        <strain evidence="4">JCM 32105</strain>
    </source>
</reference>
<dbReference type="SUPFAM" id="SSF52833">
    <property type="entry name" value="Thioredoxin-like"/>
    <property type="match status" value="1"/>
</dbReference>
<dbReference type="InterPro" id="IPR036249">
    <property type="entry name" value="Thioredoxin-like_sf"/>
</dbReference>
<dbReference type="PANTHER" id="PTHR42852:SF13">
    <property type="entry name" value="PROTEIN DIPZ"/>
    <property type="match status" value="1"/>
</dbReference>
<keyword evidence="4" id="KW-1185">Reference proteome</keyword>
<dbReference type="InterPro" id="IPR013766">
    <property type="entry name" value="Thioredoxin_domain"/>
</dbReference>
<evidence type="ECO:0000313" key="3">
    <source>
        <dbReference type="EMBL" id="GAA4463182.1"/>
    </source>
</evidence>
<keyword evidence="1" id="KW-0676">Redox-active center</keyword>
<evidence type="ECO:0000259" key="2">
    <source>
        <dbReference type="PROSITE" id="PS51352"/>
    </source>
</evidence>
<dbReference type="Pfam" id="PF00578">
    <property type="entry name" value="AhpC-TSA"/>
    <property type="match status" value="1"/>
</dbReference>
<dbReference type="PANTHER" id="PTHR42852">
    <property type="entry name" value="THIOL:DISULFIDE INTERCHANGE PROTEIN DSBE"/>
    <property type="match status" value="1"/>
</dbReference>
<name>A0ABP8NBH7_9BACT</name>
<dbReference type="InterPro" id="IPR050553">
    <property type="entry name" value="Thioredoxin_ResA/DsbE_sf"/>
</dbReference>
<evidence type="ECO:0000313" key="4">
    <source>
        <dbReference type="Proteomes" id="UP001500067"/>
    </source>
</evidence>
<dbReference type="InterPro" id="IPR017937">
    <property type="entry name" value="Thioredoxin_CS"/>
</dbReference>
<comment type="caution">
    <text evidence="3">The sequence shown here is derived from an EMBL/GenBank/DDBJ whole genome shotgun (WGS) entry which is preliminary data.</text>
</comment>
<dbReference type="Proteomes" id="UP001500067">
    <property type="component" value="Unassembled WGS sequence"/>
</dbReference>
<evidence type="ECO:0000256" key="1">
    <source>
        <dbReference type="ARBA" id="ARBA00023284"/>
    </source>
</evidence>
<organism evidence="3 4">
    <name type="scientific">Nemorincola caseinilytica</name>
    <dbReference type="NCBI Taxonomy" id="2054315"/>
    <lineage>
        <taxon>Bacteria</taxon>
        <taxon>Pseudomonadati</taxon>
        <taxon>Bacteroidota</taxon>
        <taxon>Chitinophagia</taxon>
        <taxon>Chitinophagales</taxon>
        <taxon>Chitinophagaceae</taxon>
        <taxon>Nemorincola</taxon>
    </lineage>
</organism>
<proteinExistence type="predicted"/>
<gene>
    <name evidence="3" type="ORF">GCM10023093_11080</name>
</gene>
<dbReference type="EMBL" id="BAABFA010000008">
    <property type="protein sequence ID" value="GAA4463182.1"/>
    <property type="molecule type" value="Genomic_DNA"/>
</dbReference>
<dbReference type="PROSITE" id="PS00194">
    <property type="entry name" value="THIOREDOXIN_1"/>
    <property type="match status" value="1"/>
</dbReference>
<dbReference type="Gene3D" id="3.40.30.10">
    <property type="entry name" value="Glutaredoxin"/>
    <property type="match status" value="1"/>
</dbReference>
<dbReference type="PROSITE" id="PS51352">
    <property type="entry name" value="THIOREDOXIN_2"/>
    <property type="match status" value="1"/>
</dbReference>
<dbReference type="CDD" id="cd02966">
    <property type="entry name" value="TlpA_like_family"/>
    <property type="match status" value="1"/>
</dbReference>
<accession>A0ABP8NBH7</accession>
<protein>
    <recommendedName>
        <fullName evidence="2">Thioredoxin domain-containing protein</fullName>
    </recommendedName>
</protein>
<sequence length="153" mass="17565">MLVIICCGARAHAQIPAMSMDQVIRSTSSKDTTYIINFWATWCAPCVQELPEFNELHKRFEGRPVRVLLVSLDFKSDYPMKLNTFIQRKRLLPQVIWLSDTDPNVFVPKVDAAWEGSIPATIIVNPSRQQRRFIEGQVTEKQVAAIVEKMMKE</sequence>
<dbReference type="InterPro" id="IPR000866">
    <property type="entry name" value="AhpC/TSA"/>
</dbReference>
<feature type="domain" description="Thioredoxin" evidence="2">
    <location>
        <begin position="9"/>
        <end position="152"/>
    </location>
</feature>